<evidence type="ECO:0000256" key="1">
    <source>
        <dbReference type="SAM" id="MobiDB-lite"/>
    </source>
</evidence>
<evidence type="ECO:0000313" key="2">
    <source>
        <dbReference type="EMBL" id="EFB76069.1"/>
    </source>
</evidence>
<organism evidence="2 3">
    <name type="scientific">Subdoligranulum variabile DSM 15176</name>
    <dbReference type="NCBI Taxonomy" id="411471"/>
    <lineage>
        <taxon>Bacteria</taxon>
        <taxon>Bacillati</taxon>
        <taxon>Bacillota</taxon>
        <taxon>Clostridia</taxon>
        <taxon>Eubacteriales</taxon>
        <taxon>Oscillospiraceae</taxon>
        <taxon>Subdoligranulum</taxon>
    </lineage>
</organism>
<dbReference type="Pfam" id="PF04883">
    <property type="entry name" value="HK97-gp10_like"/>
    <property type="match status" value="1"/>
</dbReference>
<dbReference type="InterPro" id="IPR010064">
    <property type="entry name" value="HK97-gp10_tail"/>
</dbReference>
<evidence type="ECO:0000313" key="3">
    <source>
        <dbReference type="Proteomes" id="UP000003438"/>
    </source>
</evidence>
<dbReference type="HOGENOM" id="CLU_159915_0_0_9"/>
<reference evidence="2" key="1">
    <citation type="submission" date="2009-12" db="EMBL/GenBank/DDBJ databases">
        <authorList>
            <person name="Weinstock G."/>
            <person name="Sodergren E."/>
            <person name="Clifton S."/>
            <person name="Fulton L."/>
            <person name="Fulton B."/>
            <person name="Courtney L."/>
            <person name="Fronick C."/>
            <person name="Harrison M."/>
            <person name="Strong C."/>
            <person name="Farmer C."/>
            <person name="Delahaunty K."/>
            <person name="Markovic C."/>
            <person name="Hall O."/>
            <person name="Minx P."/>
            <person name="Tomlinson C."/>
            <person name="Mitreva M."/>
            <person name="Nelson J."/>
            <person name="Hou S."/>
            <person name="Wollam A."/>
            <person name="Pepin K.H."/>
            <person name="Johnson M."/>
            <person name="Bhonagiri V."/>
            <person name="Nash W.E."/>
            <person name="Warren W."/>
            <person name="Chinwalla A."/>
            <person name="Mardis E.R."/>
            <person name="Wilson R.K."/>
        </authorList>
    </citation>
    <scope>NUCLEOTIDE SEQUENCE [LARGE SCALE GENOMIC DNA]</scope>
    <source>
        <strain evidence="2">DSM 15176</strain>
    </source>
</reference>
<comment type="caution">
    <text evidence="2">The sequence shown here is derived from an EMBL/GenBank/DDBJ whole genome shotgun (WGS) entry which is preliminary data.</text>
</comment>
<gene>
    <name evidence="2" type="ORF">SUBVAR_05855</name>
</gene>
<name>D1PND4_9FIRM</name>
<dbReference type="RefSeq" id="WP_007047229.1">
    <property type="nucleotide sequence ID" value="NZ_GG704769.1"/>
</dbReference>
<dbReference type="OrthoDB" id="1696709at2"/>
<dbReference type="Proteomes" id="UP000003438">
    <property type="component" value="Unassembled WGS sequence"/>
</dbReference>
<keyword evidence="3" id="KW-1185">Reference proteome</keyword>
<evidence type="ECO:0008006" key="4">
    <source>
        <dbReference type="Google" id="ProtNLM"/>
    </source>
</evidence>
<dbReference type="STRING" id="411471.SUBVAR_05855"/>
<dbReference type="EMBL" id="ACBY02000023">
    <property type="protein sequence ID" value="EFB76069.1"/>
    <property type="molecule type" value="Genomic_DNA"/>
</dbReference>
<accession>D1PND4</accession>
<dbReference type="AlphaFoldDB" id="D1PND4"/>
<protein>
    <recommendedName>
        <fullName evidence="4">HK97 gp10 family phage protein</fullName>
    </recommendedName>
</protein>
<dbReference type="eggNOG" id="ENOG5032Y56">
    <property type="taxonomic scope" value="Bacteria"/>
</dbReference>
<sequence length="125" mass="13804">MSKVSIDGLADAVAKELANYNQDVADGVKKEVRQVAQEMVQELKQTSPKDSGQYAAGWREKTEFESAEDIRERVYNAKKPQLTHLLEHGHAKQNGGRVNGKPHIGPAEQEAEKKLTNGIKVVVRG</sequence>
<feature type="region of interest" description="Disordered" evidence="1">
    <location>
        <begin position="87"/>
        <end position="125"/>
    </location>
</feature>
<proteinExistence type="predicted"/>